<evidence type="ECO:0000256" key="9">
    <source>
        <dbReference type="SAM" id="Phobius"/>
    </source>
</evidence>
<evidence type="ECO:0000256" key="4">
    <source>
        <dbReference type="ARBA" id="ARBA00022692"/>
    </source>
</evidence>
<feature type="transmembrane region" description="Helical" evidence="9">
    <location>
        <begin position="232"/>
        <end position="249"/>
    </location>
</feature>
<keyword evidence="8" id="KW-0325">Glycoprotein</keyword>
<comment type="subcellular location">
    <subcellularLocation>
        <location evidence="1">Cell membrane</location>
        <topology evidence="1">Multi-pass membrane protein</topology>
    </subcellularLocation>
</comment>
<dbReference type="EMBL" id="JAHLQT010027705">
    <property type="protein sequence ID" value="KAG7162436.1"/>
    <property type="molecule type" value="Genomic_DNA"/>
</dbReference>
<dbReference type="SUPFAM" id="SSF53850">
    <property type="entry name" value="Periplasmic binding protein-like II"/>
    <property type="match status" value="1"/>
</dbReference>
<dbReference type="GO" id="GO:0005886">
    <property type="term" value="C:plasma membrane"/>
    <property type="evidence" value="ECO:0007669"/>
    <property type="project" value="UniProtKB-SubCell"/>
</dbReference>
<keyword evidence="7 11" id="KW-0675">Receptor</keyword>
<dbReference type="Gene3D" id="3.40.190.10">
    <property type="entry name" value="Periplasmic binding protein-like II"/>
    <property type="match status" value="1"/>
</dbReference>
<comment type="caution">
    <text evidence="11">The sequence shown here is derived from an EMBL/GenBank/DDBJ whole genome shotgun (WGS) entry which is preliminary data.</text>
</comment>
<dbReference type="InterPro" id="IPR052192">
    <property type="entry name" value="Insect_Ionotropic_Sensory_Rcpt"/>
</dbReference>
<evidence type="ECO:0000313" key="11">
    <source>
        <dbReference type="EMBL" id="KAG7162436.1"/>
    </source>
</evidence>
<reference evidence="11" key="1">
    <citation type="journal article" date="2021" name="Sci. Adv.">
        <title>The American lobster genome reveals insights on longevity, neural, and immune adaptations.</title>
        <authorList>
            <person name="Polinski J.M."/>
            <person name="Zimin A.V."/>
            <person name="Clark K.F."/>
            <person name="Kohn A.B."/>
            <person name="Sadowski N."/>
            <person name="Timp W."/>
            <person name="Ptitsyn A."/>
            <person name="Khanna P."/>
            <person name="Romanova D.Y."/>
            <person name="Williams P."/>
            <person name="Greenwood S.J."/>
            <person name="Moroz L.L."/>
            <person name="Walt D.R."/>
            <person name="Bodnar A.G."/>
        </authorList>
    </citation>
    <scope>NUCLEOTIDE SEQUENCE</scope>
    <source>
        <strain evidence="11">GMGI-L3</strain>
    </source>
</reference>
<dbReference type="PANTHER" id="PTHR42643">
    <property type="entry name" value="IONOTROPIC RECEPTOR 20A-RELATED"/>
    <property type="match status" value="1"/>
</dbReference>
<evidence type="ECO:0000256" key="1">
    <source>
        <dbReference type="ARBA" id="ARBA00004651"/>
    </source>
</evidence>
<evidence type="ECO:0000256" key="2">
    <source>
        <dbReference type="ARBA" id="ARBA00008685"/>
    </source>
</evidence>
<name>A0A8J5JQU6_HOMAM</name>
<evidence type="ECO:0000256" key="7">
    <source>
        <dbReference type="ARBA" id="ARBA00023170"/>
    </source>
</evidence>
<evidence type="ECO:0000313" key="12">
    <source>
        <dbReference type="Proteomes" id="UP000747542"/>
    </source>
</evidence>
<accession>A0A8J5JQU6</accession>
<dbReference type="AlphaFoldDB" id="A0A8J5JQU6"/>
<feature type="domain" description="Ionotropic glutamate receptor C-terminal" evidence="10">
    <location>
        <begin position="231"/>
        <end position="487"/>
    </location>
</feature>
<keyword evidence="5 9" id="KW-1133">Transmembrane helix</keyword>
<organism evidence="11 12">
    <name type="scientific">Homarus americanus</name>
    <name type="common">American lobster</name>
    <dbReference type="NCBI Taxonomy" id="6706"/>
    <lineage>
        <taxon>Eukaryota</taxon>
        <taxon>Metazoa</taxon>
        <taxon>Ecdysozoa</taxon>
        <taxon>Arthropoda</taxon>
        <taxon>Crustacea</taxon>
        <taxon>Multicrustacea</taxon>
        <taxon>Malacostraca</taxon>
        <taxon>Eumalacostraca</taxon>
        <taxon>Eucarida</taxon>
        <taxon>Decapoda</taxon>
        <taxon>Pleocyemata</taxon>
        <taxon>Astacidea</taxon>
        <taxon>Nephropoidea</taxon>
        <taxon>Nephropidae</taxon>
        <taxon>Homarus</taxon>
    </lineage>
</organism>
<feature type="transmembrane region" description="Helical" evidence="9">
    <location>
        <begin position="256"/>
        <end position="274"/>
    </location>
</feature>
<dbReference type="InterPro" id="IPR001320">
    <property type="entry name" value="Iontro_rcpt_C"/>
</dbReference>
<dbReference type="Gene3D" id="1.10.287.70">
    <property type="match status" value="1"/>
</dbReference>
<comment type="similarity">
    <text evidence="2">Belongs to the glutamate-gated ion channel (TC 1.A.10.1) family.</text>
</comment>
<feature type="transmembrane region" description="Helical" evidence="9">
    <location>
        <begin position="479"/>
        <end position="500"/>
    </location>
</feature>
<sequence length="507" mass="58054">MTAVKDVLLHRVFHNTIRPLYGLDDLTLNMPPPRFLGLRITQCQPLLKTVIHRGRSERVWVYRRCVYCNNGRADVLFIHQYNITSLPQPTDNFFQERIQNLMGHKLKIVSVPHFPFMDFSRDIESGSIIVPRDSIDARMLKTIVSKLNFTFEHRAEPELTWGLEKNGTFNGIIGQLQREETDFSTVAGPTPSRFKVVDYVRTYPADIMTVISLNPTLLPQHLSLIRPFEGDLWFALIASVVAWGLLMWLMQRAWGWVAGGRGVKFSTAILYSWGALLEQPPPNTAISDSGRLLVGWWLVFCLIITTGFRSSLIAHMTVQGKTLPIETFEDLVKQDNWKWGTEPWIFSGIPYDYFSKHTDPVIKTIYQKVERVTKTEGLQKVLDGGFTLIHWEIYFSIFIDSYYSDAHGNTPFHVSKKGVPMIAFFGWAFRKGAPFYPRFCELIFRLQDAGIISHWNKDALARRVESKEMSLGLHHLQGAFFLLFLGLGVAVLMLLVEYLAHSHSSAN</sequence>
<dbReference type="GO" id="GO:0050906">
    <property type="term" value="P:detection of stimulus involved in sensory perception"/>
    <property type="evidence" value="ECO:0007669"/>
    <property type="project" value="UniProtKB-ARBA"/>
</dbReference>
<keyword evidence="4 9" id="KW-0812">Transmembrane</keyword>
<proteinExistence type="inferred from homology"/>
<evidence type="ECO:0000256" key="6">
    <source>
        <dbReference type="ARBA" id="ARBA00023136"/>
    </source>
</evidence>
<dbReference type="Proteomes" id="UP000747542">
    <property type="component" value="Unassembled WGS sequence"/>
</dbReference>
<evidence type="ECO:0000256" key="3">
    <source>
        <dbReference type="ARBA" id="ARBA00022475"/>
    </source>
</evidence>
<protein>
    <submittedName>
        <fullName evidence="11">Glutamate receptor ionotropic, delta-1-like 18</fullName>
    </submittedName>
</protein>
<feature type="transmembrane region" description="Helical" evidence="9">
    <location>
        <begin position="294"/>
        <end position="314"/>
    </location>
</feature>
<dbReference type="Pfam" id="PF00060">
    <property type="entry name" value="Lig_chan"/>
    <property type="match status" value="1"/>
</dbReference>
<keyword evidence="3" id="KW-1003">Cell membrane</keyword>
<gene>
    <name evidence="11" type="primary">Grid1-L18</name>
    <name evidence="11" type="ORF">Hamer_G007974</name>
</gene>
<keyword evidence="6 9" id="KW-0472">Membrane</keyword>
<evidence type="ECO:0000256" key="8">
    <source>
        <dbReference type="ARBA" id="ARBA00023180"/>
    </source>
</evidence>
<dbReference type="PANTHER" id="PTHR42643:SF24">
    <property type="entry name" value="IONOTROPIC RECEPTOR 60A"/>
    <property type="match status" value="1"/>
</dbReference>
<dbReference type="GO" id="GO:0015276">
    <property type="term" value="F:ligand-gated monoatomic ion channel activity"/>
    <property type="evidence" value="ECO:0007669"/>
    <property type="project" value="InterPro"/>
</dbReference>
<keyword evidence="12" id="KW-1185">Reference proteome</keyword>
<evidence type="ECO:0000259" key="10">
    <source>
        <dbReference type="Pfam" id="PF00060"/>
    </source>
</evidence>
<evidence type="ECO:0000256" key="5">
    <source>
        <dbReference type="ARBA" id="ARBA00022989"/>
    </source>
</evidence>